<evidence type="ECO:0000313" key="3">
    <source>
        <dbReference type="Proteomes" id="UP000215914"/>
    </source>
</evidence>
<protein>
    <submittedName>
        <fullName evidence="2">Uncharacterized protein</fullName>
    </submittedName>
</protein>
<organism evidence="2 3">
    <name type="scientific">Helianthus annuus</name>
    <name type="common">Common sunflower</name>
    <dbReference type="NCBI Taxonomy" id="4232"/>
    <lineage>
        <taxon>Eukaryota</taxon>
        <taxon>Viridiplantae</taxon>
        <taxon>Streptophyta</taxon>
        <taxon>Embryophyta</taxon>
        <taxon>Tracheophyta</taxon>
        <taxon>Spermatophyta</taxon>
        <taxon>Magnoliopsida</taxon>
        <taxon>eudicotyledons</taxon>
        <taxon>Gunneridae</taxon>
        <taxon>Pentapetalae</taxon>
        <taxon>asterids</taxon>
        <taxon>campanulids</taxon>
        <taxon>Asterales</taxon>
        <taxon>Asteraceae</taxon>
        <taxon>Asteroideae</taxon>
        <taxon>Heliantheae alliance</taxon>
        <taxon>Heliantheae</taxon>
        <taxon>Helianthus</taxon>
    </lineage>
</organism>
<evidence type="ECO:0000313" key="1">
    <source>
        <dbReference type="EMBL" id="KAF5814911.1"/>
    </source>
</evidence>
<dbReference type="EMBL" id="MNCJ02000318">
    <property type="protein sequence ID" value="KAF5814911.1"/>
    <property type="molecule type" value="Genomic_DNA"/>
</dbReference>
<proteinExistence type="predicted"/>
<dbReference type="EMBL" id="CM007892">
    <property type="protein sequence ID" value="OTG31466.1"/>
    <property type="molecule type" value="Genomic_DNA"/>
</dbReference>
<dbReference type="Gramene" id="mRNA:HanXRQr2_Chr03g0116491">
    <property type="protein sequence ID" value="mRNA:HanXRQr2_Chr03g0116491"/>
    <property type="gene ID" value="HanXRQr2_Chr03g0116491"/>
</dbReference>
<reference evidence="1" key="3">
    <citation type="submission" date="2020-06" db="EMBL/GenBank/DDBJ databases">
        <title>Helianthus annuus Genome sequencing and assembly Release 2.</title>
        <authorList>
            <person name="Gouzy J."/>
            <person name="Langlade N."/>
            <person name="Munos S."/>
        </authorList>
    </citation>
    <scope>NUCLEOTIDE SEQUENCE</scope>
    <source>
        <tissue evidence="1">Leaves</tissue>
    </source>
</reference>
<sequence>MLFRLQWEQLPNLRSKQLLVHFFLKRKDSNLTQTEFSRLNLWALGLRVLVVLPLPWQQRCSALHEHPQLIVEVLLMRKQLQSASMILKGFPSLRDNNTILTYAAKAILDTISLP</sequence>
<dbReference type="STRING" id="4232.A0A251V8I7"/>
<dbReference type="InParanoid" id="A0A251V8I7"/>
<dbReference type="AlphaFoldDB" id="A0A251V8I7"/>
<dbReference type="Proteomes" id="UP000215914">
    <property type="component" value="Chromosome 3"/>
</dbReference>
<accession>A0A251V8I7</accession>
<keyword evidence="3" id="KW-1185">Reference proteome</keyword>
<reference evidence="1 3" key="1">
    <citation type="journal article" date="2017" name="Nature">
        <title>The sunflower genome provides insights into oil metabolism, flowering and Asterid evolution.</title>
        <authorList>
            <person name="Badouin H."/>
            <person name="Gouzy J."/>
            <person name="Grassa C.J."/>
            <person name="Murat F."/>
            <person name="Staton S.E."/>
            <person name="Cottret L."/>
            <person name="Lelandais-Briere C."/>
            <person name="Owens G.L."/>
            <person name="Carrere S."/>
            <person name="Mayjonade B."/>
            <person name="Legrand L."/>
            <person name="Gill N."/>
            <person name="Kane N.C."/>
            <person name="Bowers J.E."/>
            <person name="Hubner S."/>
            <person name="Bellec A."/>
            <person name="Berard A."/>
            <person name="Berges H."/>
            <person name="Blanchet N."/>
            <person name="Boniface M.C."/>
            <person name="Brunel D."/>
            <person name="Catrice O."/>
            <person name="Chaidir N."/>
            <person name="Claudel C."/>
            <person name="Donnadieu C."/>
            <person name="Faraut T."/>
            <person name="Fievet G."/>
            <person name="Helmstetter N."/>
            <person name="King M."/>
            <person name="Knapp S.J."/>
            <person name="Lai Z."/>
            <person name="Le Paslier M.C."/>
            <person name="Lippi Y."/>
            <person name="Lorenzon L."/>
            <person name="Mandel J.R."/>
            <person name="Marage G."/>
            <person name="Marchand G."/>
            <person name="Marquand E."/>
            <person name="Bret-Mestries E."/>
            <person name="Morien E."/>
            <person name="Nambeesan S."/>
            <person name="Nguyen T."/>
            <person name="Pegot-Espagnet P."/>
            <person name="Pouilly N."/>
            <person name="Raftis F."/>
            <person name="Sallet E."/>
            <person name="Schiex T."/>
            <person name="Thomas J."/>
            <person name="Vandecasteele C."/>
            <person name="Vares D."/>
            <person name="Vear F."/>
            <person name="Vautrin S."/>
            <person name="Crespi M."/>
            <person name="Mangin B."/>
            <person name="Burke J.M."/>
            <person name="Salse J."/>
            <person name="Munos S."/>
            <person name="Vincourt P."/>
            <person name="Rieseberg L.H."/>
            <person name="Langlade N.B."/>
        </authorList>
    </citation>
    <scope>NUCLEOTIDE SEQUENCE [LARGE SCALE GENOMIC DNA]</scope>
    <source>
        <strain evidence="3">cv. SF193</strain>
        <tissue evidence="1">Leaves</tissue>
    </source>
</reference>
<gene>
    <name evidence="2" type="ORF">HannXRQ_Chr03g0075941</name>
    <name evidence="1" type="ORF">HanXRQr2_Chr03g0116491</name>
</gene>
<dbReference type="PANTHER" id="PTHR35478:SF1">
    <property type="entry name" value="ZINC FINGER FYVE DOMAIN-CONTAINING PROTEIN 26"/>
    <property type="match status" value="1"/>
</dbReference>
<reference evidence="2" key="2">
    <citation type="submission" date="2017-02" db="EMBL/GenBank/DDBJ databases">
        <title>Sunflower complete genome.</title>
        <authorList>
            <person name="Langlade N."/>
            <person name="Munos S."/>
        </authorList>
    </citation>
    <scope>NUCLEOTIDE SEQUENCE [LARGE SCALE GENOMIC DNA]</scope>
    <source>
        <tissue evidence="2">Leaves</tissue>
    </source>
</reference>
<evidence type="ECO:0000313" key="2">
    <source>
        <dbReference type="EMBL" id="OTG31466.1"/>
    </source>
</evidence>
<name>A0A251V8I7_HELAN</name>
<dbReference type="PANTHER" id="PTHR35478">
    <property type="entry name" value="ZINC FINGER FYVE DOMAIN PROTEIN"/>
    <property type="match status" value="1"/>
</dbReference>